<evidence type="ECO:0000313" key="3">
    <source>
        <dbReference type="Proteomes" id="UP000001055"/>
    </source>
</evidence>
<proteinExistence type="predicted"/>
<dbReference type="Proteomes" id="UP000001055">
    <property type="component" value="Unassembled WGS sequence"/>
</dbReference>
<sequence>MSLIQPGFAIRRNGSCPAGLEVDCGGTEPPFHACCPSSFTCPGPQYNVVCCPSDAIDCNHTTLTNVPQPTCANSTWDMFDNNGLFCYGCGIPDVSLSVSVSMLSTVAVGLERSSTSIALSSLSSASASPSTVPTPSPSPLAQYSPSTSVGAIAGAVIGSIAALLLVMILTWYLMRLRRRQGVTGFSGETRDRPEQSGKDIYRVEAGGQDIHEANEHGSKPDVELPAMPHPVELDGTGGFRRDGI</sequence>
<dbReference type="eggNOG" id="ENOG502SVS7">
    <property type="taxonomic scope" value="Eukaryota"/>
</dbReference>
<evidence type="ECO:0000313" key="2">
    <source>
        <dbReference type="EMBL" id="EAT92033.1"/>
    </source>
</evidence>
<organism evidence="2 3">
    <name type="scientific">Phaeosphaeria nodorum (strain SN15 / ATCC MYA-4574 / FGSC 10173)</name>
    <name type="common">Glume blotch fungus</name>
    <name type="synonym">Parastagonospora nodorum</name>
    <dbReference type="NCBI Taxonomy" id="321614"/>
    <lineage>
        <taxon>Eukaryota</taxon>
        <taxon>Fungi</taxon>
        <taxon>Dikarya</taxon>
        <taxon>Ascomycota</taxon>
        <taxon>Pezizomycotina</taxon>
        <taxon>Dothideomycetes</taxon>
        <taxon>Pleosporomycetidae</taxon>
        <taxon>Pleosporales</taxon>
        <taxon>Pleosporineae</taxon>
        <taxon>Phaeosphaeriaceae</taxon>
        <taxon>Parastagonospora</taxon>
    </lineage>
</organism>
<dbReference type="EMBL" id="CH445325">
    <property type="protein sequence ID" value="EAT92033.1"/>
    <property type="molecule type" value="Genomic_DNA"/>
</dbReference>
<feature type="compositionally biased region" description="Basic and acidic residues" evidence="1">
    <location>
        <begin position="211"/>
        <end position="222"/>
    </location>
</feature>
<dbReference type="InParanoid" id="Q0V626"/>
<dbReference type="OMA" id="TWDLYDN"/>
<reference evidence="3" key="1">
    <citation type="journal article" date="2007" name="Plant Cell">
        <title>Dothideomycete-plant interactions illuminated by genome sequencing and EST analysis of the wheat pathogen Stagonospora nodorum.</title>
        <authorList>
            <person name="Hane J.K."/>
            <person name="Lowe R.G."/>
            <person name="Solomon P.S."/>
            <person name="Tan K.C."/>
            <person name="Schoch C.L."/>
            <person name="Spatafora J.W."/>
            <person name="Crous P.W."/>
            <person name="Kodira C."/>
            <person name="Birren B.W."/>
            <person name="Galagan J.E."/>
            <person name="Torriani S.F."/>
            <person name="McDonald B.A."/>
            <person name="Oliver R.P."/>
        </authorList>
    </citation>
    <scope>NUCLEOTIDE SEQUENCE [LARGE SCALE GENOMIC DNA]</scope>
    <source>
        <strain evidence="3">SN15 / ATCC MYA-4574 / FGSC 10173</strain>
    </source>
</reference>
<dbReference type="AlphaFoldDB" id="Q0V626"/>
<dbReference type="VEuPathDB" id="FungiDB:JI435_005380"/>
<name>Q0V626_PHANO</name>
<feature type="region of interest" description="Disordered" evidence="1">
    <location>
        <begin position="211"/>
        <end position="244"/>
    </location>
</feature>
<accession>Q0V626</accession>
<evidence type="ECO:0000256" key="1">
    <source>
        <dbReference type="SAM" id="MobiDB-lite"/>
    </source>
</evidence>
<protein>
    <submittedName>
        <fullName evidence="2">Uncharacterized protein</fullName>
    </submittedName>
</protein>
<dbReference type="RefSeq" id="XP_001791222.1">
    <property type="nucleotide sequence ID" value="XM_001791170.1"/>
</dbReference>
<dbReference type="HOGENOM" id="CLU_061428_0_0_1"/>
<dbReference type="KEGG" id="pno:SNOG_00538"/>
<dbReference type="GeneID" id="5967720"/>
<gene>
    <name evidence="2" type="ORF">SNOG_00538</name>
</gene>